<dbReference type="InterPro" id="IPR011008">
    <property type="entry name" value="Dimeric_a/b-barrel"/>
</dbReference>
<dbReference type="GO" id="GO:0004497">
    <property type="term" value="F:monooxygenase activity"/>
    <property type="evidence" value="ECO:0007669"/>
    <property type="project" value="UniProtKB-KW"/>
</dbReference>
<keyword evidence="2" id="KW-0560">Oxidoreductase</keyword>
<name>A0A369TR71_9RHOB</name>
<dbReference type="EMBL" id="QPMK01000004">
    <property type="protein sequence ID" value="RDD66935.1"/>
    <property type="molecule type" value="Genomic_DNA"/>
</dbReference>
<dbReference type="Proteomes" id="UP000253977">
    <property type="component" value="Unassembled WGS sequence"/>
</dbReference>
<comment type="caution">
    <text evidence="2">The sequence shown here is derived from an EMBL/GenBank/DDBJ whole genome shotgun (WGS) entry which is preliminary data.</text>
</comment>
<evidence type="ECO:0000313" key="2">
    <source>
        <dbReference type="EMBL" id="RDD66935.1"/>
    </source>
</evidence>
<proteinExistence type="predicted"/>
<organism evidence="2 3">
    <name type="scientific">Thalassococcus profundi</name>
    <dbReference type="NCBI Taxonomy" id="2282382"/>
    <lineage>
        <taxon>Bacteria</taxon>
        <taxon>Pseudomonadati</taxon>
        <taxon>Pseudomonadota</taxon>
        <taxon>Alphaproteobacteria</taxon>
        <taxon>Rhodobacterales</taxon>
        <taxon>Roseobacteraceae</taxon>
        <taxon>Thalassococcus</taxon>
    </lineage>
</organism>
<keyword evidence="2" id="KW-0503">Monooxygenase</keyword>
<evidence type="ECO:0000313" key="3">
    <source>
        <dbReference type="Proteomes" id="UP000253977"/>
    </source>
</evidence>
<dbReference type="InterPro" id="IPR050744">
    <property type="entry name" value="AI-2_Isomerase_LsrG"/>
</dbReference>
<dbReference type="AlphaFoldDB" id="A0A369TR71"/>
<sequence length="95" mass="10482">MALTVVARITAVAGEEEALRQALEDLVAPTRAEAGCLQYDLHRDNDAPGVFLFFEIWESRALWQDHMSAPHILAHQAATGEMVADVALHEMTRIA</sequence>
<dbReference type="PANTHER" id="PTHR33336">
    <property type="entry name" value="QUINOL MONOOXYGENASE YGIN-RELATED"/>
    <property type="match status" value="1"/>
</dbReference>
<keyword evidence="3" id="KW-1185">Reference proteome</keyword>
<dbReference type="OrthoDB" id="287932at2"/>
<gene>
    <name evidence="2" type="ORF">DU478_08305</name>
</gene>
<dbReference type="Gene3D" id="3.30.70.100">
    <property type="match status" value="1"/>
</dbReference>
<dbReference type="Pfam" id="PF03992">
    <property type="entry name" value="ABM"/>
    <property type="match status" value="1"/>
</dbReference>
<reference evidence="2 3" key="1">
    <citation type="submission" date="2018-07" db="EMBL/GenBank/DDBJ databases">
        <title>Thalassococcus profundi sp. nov., a marine bacterium isolated from deep seawater of Okinawa Trough.</title>
        <authorList>
            <person name="Yu M."/>
        </authorList>
    </citation>
    <scope>NUCLEOTIDE SEQUENCE [LARGE SCALE GENOMIC DNA]</scope>
    <source>
        <strain evidence="2 3">WRAS1</strain>
    </source>
</reference>
<dbReference type="RefSeq" id="WP_114510480.1">
    <property type="nucleotide sequence ID" value="NZ_QPMK01000004.1"/>
</dbReference>
<evidence type="ECO:0000259" key="1">
    <source>
        <dbReference type="PROSITE" id="PS51725"/>
    </source>
</evidence>
<protein>
    <submittedName>
        <fullName evidence="2">Antibiotic biosynthesis monooxygenase</fullName>
    </submittedName>
</protein>
<dbReference type="PROSITE" id="PS51725">
    <property type="entry name" value="ABM"/>
    <property type="match status" value="1"/>
</dbReference>
<dbReference type="PANTHER" id="PTHR33336:SF3">
    <property type="entry name" value="ABM DOMAIN-CONTAINING PROTEIN"/>
    <property type="match status" value="1"/>
</dbReference>
<dbReference type="InterPro" id="IPR007138">
    <property type="entry name" value="ABM_dom"/>
</dbReference>
<accession>A0A369TR71</accession>
<dbReference type="SUPFAM" id="SSF54909">
    <property type="entry name" value="Dimeric alpha+beta barrel"/>
    <property type="match status" value="1"/>
</dbReference>
<feature type="domain" description="ABM" evidence="1">
    <location>
        <begin position="3"/>
        <end position="91"/>
    </location>
</feature>